<dbReference type="EMBL" id="QDKG01000004">
    <property type="protein sequence ID" value="PVH24766.1"/>
    <property type="molecule type" value="Genomic_DNA"/>
</dbReference>
<keyword evidence="2" id="KW-1185">Reference proteome</keyword>
<dbReference type="OrthoDB" id="1524821at2"/>
<evidence type="ECO:0000313" key="2">
    <source>
        <dbReference type="Proteomes" id="UP000245627"/>
    </source>
</evidence>
<evidence type="ECO:0000313" key="1">
    <source>
        <dbReference type="EMBL" id="PVH24766.1"/>
    </source>
</evidence>
<gene>
    <name evidence="1" type="ORF">DC487_11635</name>
</gene>
<protein>
    <recommendedName>
        <fullName evidence="3">DUF177 domain-containing protein</fullName>
    </recommendedName>
</protein>
<dbReference type="Proteomes" id="UP000245627">
    <property type="component" value="Unassembled WGS sequence"/>
</dbReference>
<organism evidence="1 2">
    <name type="scientific">Sphingobacterium corticibacter</name>
    <dbReference type="NCBI Taxonomy" id="2171749"/>
    <lineage>
        <taxon>Bacteria</taxon>
        <taxon>Pseudomonadati</taxon>
        <taxon>Bacteroidota</taxon>
        <taxon>Sphingobacteriia</taxon>
        <taxon>Sphingobacteriales</taxon>
        <taxon>Sphingobacteriaceae</taxon>
        <taxon>Sphingobacterium</taxon>
    </lineage>
</organism>
<reference evidence="1 2" key="1">
    <citation type="submission" date="2018-04" db="EMBL/GenBank/DDBJ databases">
        <title>Sphingobacterium cortibacter sp. nov.</title>
        <authorList>
            <person name="Li Y."/>
        </authorList>
    </citation>
    <scope>NUCLEOTIDE SEQUENCE [LARGE SCALE GENOMIC DNA]</scope>
    <source>
        <strain evidence="1 2">2c-3</strain>
    </source>
</reference>
<name>A0A2T8HH47_9SPHI</name>
<dbReference type="RefSeq" id="WP_116776148.1">
    <property type="nucleotide sequence ID" value="NZ_QDKG01000004.1"/>
</dbReference>
<accession>A0A2T8HH47</accession>
<dbReference type="InterPro" id="IPR003772">
    <property type="entry name" value="YceD"/>
</dbReference>
<dbReference type="Pfam" id="PF02620">
    <property type="entry name" value="YceD"/>
    <property type="match status" value="1"/>
</dbReference>
<comment type="caution">
    <text evidence="1">The sequence shown here is derived from an EMBL/GenBank/DDBJ whole genome shotgun (WGS) entry which is preliminary data.</text>
</comment>
<proteinExistence type="predicted"/>
<evidence type="ECO:0008006" key="3">
    <source>
        <dbReference type="Google" id="ProtNLM"/>
    </source>
</evidence>
<dbReference type="AlphaFoldDB" id="A0A2T8HH47"/>
<sequence length="178" mass="20796">MKYLKKYKIPFSGLSAGKHNFEFDVDDAFFACFDHSLVKKGKLIAQVQLQKQENMLITNFDINGHITLTCDVCLREFQAPLSTKERVIVKFTHDEWDQDSDEIIVLSHNDYEFDISNLLYEYINVCVPHYPKCSEQGENIDCDPEMLQQLADEETVKNELKEDQVDPRWEALKNIKNN</sequence>